<dbReference type="InterPro" id="IPR013765">
    <property type="entry name" value="DNA_recomb/repair_RecA"/>
</dbReference>
<dbReference type="Gene3D" id="3.30.70.60">
    <property type="match status" value="1"/>
</dbReference>
<dbReference type="Pfam" id="PF01250">
    <property type="entry name" value="Ribosomal_S6"/>
    <property type="match status" value="1"/>
</dbReference>
<dbReference type="GO" id="GO:0006281">
    <property type="term" value="P:DNA repair"/>
    <property type="evidence" value="ECO:0007669"/>
    <property type="project" value="InterPro"/>
</dbReference>
<accession>X1MPN2</accession>
<evidence type="ECO:0000313" key="8">
    <source>
        <dbReference type="EMBL" id="GAI33602.1"/>
    </source>
</evidence>
<feature type="non-terminal residue" evidence="8">
    <location>
        <position position="205"/>
    </location>
</feature>
<evidence type="ECO:0000256" key="3">
    <source>
        <dbReference type="ARBA" id="ARBA00022741"/>
    </source>
</evidence>
<evidence type="ECO:0000259" key="7">
    <source>
        <dbReference type="PROSITE" id="PS50163"/>
    </source>
</evidence>
<evidence type="ECO:0000256" key="2">
    <source>
        <dbReference type="ARBA" id="ARBA00009512"/>
    </source>
</evidence>
<keyword evidence="6" id="KW-0233">DNA recombination</keyword>
<dbReference type="SUPFAM" id="SSF54995">
    <property type="entry name" value="Ribosomal protein S6"/>
    <property type="match status" value="1"/>
</dbReference>
<dbReference type="HAMAP" id="MF_00360">
    <property type="entry name" value="Ribosomal_bS6"/>
    <property type="match status" value="1"/>
</dbReference>
<proteinExistence type="inferred from homology"/>
<protein>
    <recommendedName>
        <fullName evidence="7">RecA family profile 2 domain-containing protein</fullName>
    </recommendedName>
</protein>
<feature type="domain" description="RecA family profile 2" evidence="7">
    <location>
        <begin position="116"/>
        <end position="158"/>
    </location>
</feature>
<dbReference type="InterPro" id="IPR020814">
    <property type="entry name" value="Ribosomal_S6_plastid/chlpt"/>
</dbReference>
<reference evidence="8" key="1">
    <citation type="journal article" date="2014" name="Front. Microbiol.">
        <title>High frequency of phylogenetically diverse reductive dehalogenase-homologous genes in deep subseafloor sedimentary metagenomes.</title>
        <authorList>
            <person name="Kawai M."/>
            <person name="Futagami T."/>
            <person name="Toyoda A."/>
            <person name="Takaki Y."/>
            <person name="Nishi S."/>
            <person name="Hori S."/>
            <person name="Arai W."/>
            <person name="Tsubouchi T."/>
            <person name="Morono Y."/>
            <person name="Uchiyama I."/>
            <person name="Ito T."/>
            <person name="Fujiyama A."/>
            <person name="Inagaki F."/>
            <person name="Takami H."/>
        </authorList>
    </citation>
    <scope>NUCLEOTIDE SEQUENCE</scope>
    <source>
        <strain evidence="8">Expedition CK06-06</strain>
    </source>
</reference>
<dbReference type="Pfam" id="PF21096">
    <property type="entry name" value="RecA_C"/>
    <property type="match status" value="1"/>
</dbReference>
<dbReference type="EMBL" id="BARV01032361">
    <property type="protein sequence ID" value="GAI33602.1"/>
    <property type="molecule type" value="Genomic_DNA"/>
</dbReference>
<comment type="similarity">
    <text evidence="1">Belongs to the RecA family.</text>
</comment>
<evidence type="ECO:0000256" key="6">
    <source>
        <dbReference type="ARBA" id="ARBA00023172"/>
    </source>
</evidence>
<keyword evidence="3" id="KW-0547">Nucleotide-binding</keyword>
<comment type="similarity">
    <text evidence="2">Belongs to the bacterial ribosomal protein bS6 family.</text>
</comment>
<dbReference type="InterPro" id="IPR020587">
    <property type="entry name" value="RecA_monomer-monomer_interface"/>
</dbReference>
<dbReference type="GO" id="GO:0006412">
    <property type="term" value="P:translation"/>
    <property type="evidence" value="ECO:0007669"/>
    <property type="project" value="InterPro"/>
</dbReference>
<evidence type="ECO:0000256" key="5">
    <source>
        <dbReference type="ARBA" id="ARBA00023125"/>
    </source>
</evidence>
<evidence type="ECO:0000256" key="4">
    <source>
        <dbReference type="ARBA" id="ARBA00022840"/>
    </source>
</evidence>
<gene>
    <name evidence="8" type="ORF">S06H3_51038</name>
</gene>
<dbReference type="SUPFAM" id="SSF54752">
    <property type="entry name" value="RecA protein, C-terminal domain"/>
    <property type="match status" value="1"/>
</dbReference>
<keyword evidence="4" id="KW-0067">ATP-binding</keyword>
<dbReference type="GO" id="GO:0006310">
    <property type="term" value="P:DNA recombination"/>
    <property type="evidence" value="ECO:0007669"/>
    <property type="project" value="UniProtKB-KW"/>
</dbReference>
<dbReference type="Pfam" id="PF00154">
    <property type="entry name" value="RecA_N"/>
    <property type="match status" value="1"/>
</dbReference>
<dbReference type="GO" id="GO:0008094">
    <property type="term" value="F:ATP-dependent activity, acting on DNA"/>
    <property type="evidence" value="ECO:0007669"/>
    <property type="project" value="InterPro"/>
</dbReference>
<dbReference type="InterPro" id="IPR023400">
    <property type="entry name" value="RecA_C_sf"/>
</dbReference>
<dbReference type="CDD" id="cd00473">
    <property type="entry name" value="bS6"/>
    <property type="match status" value="1"/>
</dbReference>
<dbReference type="PROSITE" id="PS50163">
    <property type="entry name" value="RECA_3"/>
    <property type="match status" value="1"/>
</dbReference>
<dbReference type="NCBIfam" id="TIGR00166">
    <property type="entry name" value="S6"/>
    <property type="match status" value="1"/>
</dbReference>
<dbReference type="GO" id="GO:0003697">
    <property type="term" value="F:single-stranded DNA binding"/>
    <property type="evidence" value="ECO:0007669"/>
    <property type="project" value="InterPro"/>
</dbReference>
<dbReference type="GO" id="GO:0003735">
    <property type="term" value="F:structural constituent of ribosome"/>
    <property type="evidence" value="ECO:0007669"/>
    <property type="project" value="InterPro"/>
</dbReference>
<dbReference type="InterPro" id="IPR049261">
    <property type="entry name" value="RecA-like_C"/>
</dbReference>
<evidence type="ECO:0000256" key="1">
    <source>
        <dbReference type="ARBA" id="ARBA00009391"/>
    </source>
</evidence>
<dbReference type="InterPro" id="IPR000529">
    <property type="entry name" value="Ribosomal_bS6"/>
</dbReference>
<dbReference type="GO" id="GO:0019843">
    <property type="term" value="F:rRNA binding"/>
    <property type="evidence" value="ECO:0007669"/>
    <property type="project" value="InterPro"/>
</dbReference>
<sequence length="205" mass="23449">MKYYELTYLLTPELSEEEREAFQKKIQSLIQGEDGIVNETRNPLKRKLGYPIKNKGEAFLITLNFNLAPEKLGSLEKKLRSENQILRYIILTKPEAKVSLAGGKKIPLLSKILPSKTYKDEIIGSRIKAKIVKNKVAAPFKTTEFDIYYNEGISKFADILNTGVKYEIVKKAGSWFQFENTKLGQGIEESRTFLKENPEITKKIV</sequence>
<dbReference type="Gene3D" id="3.40.50.300">
    <property type="entry name" value="P-loop containing nucleotide triphosphate hydrolases"/>
    <property type="match status" value="1"/>
</dbReference>
<dbReference type="GO" id="GO:0005829">
    <property type="term" value="C:cytosol"/>
    <property type="evidence" value="ECO:0007669"/>
    <property type="project" value="TreeGrafter"/>
</dbReference>
<dbReference type="InterPro" id="IPR049428">
    <property type="entry name" value="RecA-like_N"/>
</dbReference>
<organism evidence="8">
    <name type="scientific">marine sediment metagenome</name>
    <dbReference type="NCBI Taxonomy" id="412755"/>
    <lineage>
        <taxon>unclassified sequences</taxon>
        <taxon>metagenomes</taxon>
        <taxon>ecological metagenomes</taxon>
    </lineage>
</organism>
<dbReference type="InterPro" id="IPR027417">
    <property type="entry name" value="P-loop_NTPase"/>
</dbReference>
<dbReference type="PANTHER" id="PTHR45900">
    <property type="entry name" value="RECA"/>
    <property type="match status" value="1"/>
</dbReference>
<dbReference type="InterPro" id="IPR014717">
    <property type="entry name" value="Transl_elong_EF1B/ribsomal_bS6"/>
</dbReference>
<dbReference type="PRINTS" id="PR00142">
    <property type="entry name" value="RECA"/>
</dbReference>
<dbReference type="InterPro" id="IPR035980">
    <property type="entry name" value="Ribosomal_bS6_sf"/>
</dbReference>
<dbReference type="GO" id="GO:0005840">
    <property type="term" value="C:ribosome"/>
    <property type="evidence" value="ECO:0007669"/>
    <property type="project" value="InterPro"/>
</dbReference>
<name>X1MPN2_9ZZZZ</name>
<keyword evidence="5" id="KW-0238">DNA-binding</keyword>
<dbReference type="AlphaFoldDB" id="X1MPN2"/>
<dbReference type="GO" id="GO:0005524">
    <property type="term" value="F:ATP binding"/>
    <property type="evidence" value="ECO:0007669"/>
    <property type="project" value="UniProtKB-KW"/>
</dbReference>
<comment type="caution">
    <text evidence="8">The sequence shown here is derived from an EMBL/GenBank/DDBJ whole genome shotgun (WGS) entry which is preliminary data.</text>
</comment>
<dbReference type="PANTHER" id="PTHR45900:SF1">
    <property type="entry name" value="MITOCHONDRIAL DNA REPAIR PROTEIN RECA HOMOLOG-RELATED"/>
    <property type="match status" value="1"/>
</dbReference>